<dbReference type="EMBL" id="CAADFC020000011">
    <property type="protein sequence ID" value="VIO70552.1"/>
    <property type="molecule type" value="Genomic_DNA"/>
</dbReference>
<organism evidence="1 2">
    <name type="scientific">Bradyrhizobium ivorense</name>
    <dbReference type="NCBI Taxonomy" id="2511166"/>
    <lineage>
        <taxon>Bacteria</taxon>
        <taxon>Pseudomonadati</taxon>
        <taxon>Pseudomonadota</taxon>
        <taxon>Alphaproteobacteria</taxon>
        <taxon>Hyphomicrobiales</taxon>
        <taxon>Nitrobacteraceae</taxon>
        <taxon>Bradyrhizobium</taxon>
    </lineage>
</organism>
<protein>
    <submittedName>
        <fullName evidence="1">Uncharacterized protein</fullName>
    </submittedName>
</protein>
<reference evidence="1" key="1">
    <citation type="submission" date="2019-02" db="EMBL/GenBank/DDBJ databases">
        <authorList>
            <person name="Pothier F.J."/>
        </authorList>
    </citation>
    <scope>NUCLEOTIDE SEQUENCE</scope>
    <source>
        <strain evidence="1">CI-1B</strain>
    </source>
</reference>
<sequence>MTNSEVLACQNPFILWLRLPYELLLIIDWISQAQLCRLMRDEHVAQLRRTGICGSLDFFTIASSPTARQVLSQTIGLPADLVEAILQSLQTDPIFLRLAEVQDALRKPVN</sequence>
<keyword evidence="2" id="KW-1185">Reference proteome</keyword>
<gene>
    <name evidence="1" type="ORF">CI1B_32060</name>
</gene>
<evidence type="ECO:0000313" key="1">
    <source>
        <dbReference type="EMBL" id="VIO70552.1"/>
    </source>
</evidence>
<dbReference type="AlphaFoldDB" id="A0A508T582"/>
<comment type="caution">
    <text evidence="1">The sequence shown here is derived from an EMBL/GenBank/DDBJ whole genome shotgun (WGS) entry which is preliminary data.</text>
</comment>
<dbReference type="Proteomes" id="UP000328092">
    <property type="component" value="Unassembled WGS sequence"/>
</dbReference>
<dbReference type="RefSeq" id="WP_139860303.1">
    <property type="nucleotide sequence ID" value="NZ_CAADFC020000011.1"/>
</dbReference>
<evidence type="ECO:0000313" key="2">
    <source>
        <dbReference type="Proteomes" id="UP000328092"/>
    </source>
</evidence>
<dbReference type="OrthoDB" id="7296456at2"/>
<name>A0A508T582_9BRAD</name>
<proteinExistence type="predicted"/>
<accession>A0A508T582</accession>